<dbReference type="PIRSF" id="PIRSF002741">
    <property type="entry name" value="MppA"/>
    <property type="match status" value="1"/>
</dbReference>
<evidence type="ECO:0000313" key="5">
    <source>
        <dbReference type="Proteomes" id="UP000494269"/>
    </source>
</evidence>
<evidence type="ECO:0000313" key="4">
    <source>
        <dbReference type="EMBL" id="CAB3660050.1"/>
    </source>
</evidence>
<sequence length="548" mass="59563">MTQTPRPGRRAFLTRSAAGGLAATGFGLAPRALIAATDTPGSDPGPARKGGTLVASWGGLEPQALFVPGGGGSSPFQTSTKILERLLRLDADLKFQPALALSLTPAADFRSYTIKLREGVTWHDGAPFTSADVVYNALQHWKPISAGIALKSLTDATATDPHTVVLTFNAPVPEFFLKSTLAGQFQLLLPKHLYDGKDIITNPLNNTPVGTGPWKYGKWVRGSHVEYLRNDAYWNAGMPYLDKLVIRWWGDPASRGAALETGELGLAYSSPVPARDIDRLVKTGKVVVDTRGYQNTAWTVTVEFNQRREIVKRREVRQAILHAIDRQFIVDTIYYGRGKPAIAPIFSSNPLFFTEDVPRYPFDPKKAAALLDAAGLPVKDGKRFTVNLLAAAWFEENAKLGQYLKQALEDVGIAVKLDSVDRATALKRIYGDYDYDIAVSNFTSPLELVPTVTQFFTTDGIVKGAAFRNATGYSSPEMDGIVAKLAVETAPEARRALAAEFAKLASTDVPLVPLVEIQAFTLAGKKVRNFTTSANVQGETLADVWLQP</sequence>
<evidence type="ECO:0000259" key="3">
    <source>
        <dbReference type="Pfam" id="PF00496"/>
    </source>
</evidence>
<keyword evidence="2" id="KW-0732">Signal</keyword>
<dbReference type="InterPro" id="IPR000914">
    <property type="entry name" value="SBP_5_dom"/>
</dbReference>
<evidence type="ECO:0000256" key="2">
    <source>
        <dbReference type="ARBA" id="ARBA00022729"/>
    </source>
</evidence>
<proteinExistence type="inferred from homology"/>
<dbReference type="PANTHER" id="PTHR30290">
    <property type="entry name" value="PERIPLASMIC BINDING COMPONENT OF ABC TRANSPORTER"/>
    <property type="match status" value="1"/>
</dbReference>
<name>A0A6S6Z4Z7_9BURK</name>
<accession>A0A6S6Z4Z7</accession>
<dbReference type="Proteomes" id="UP000494269">
    <property type="component" value="Unassembled WGS sequence"/>
</dbReference>
<dbReference type="InterPro" id="IPR006311">
    <property type="entry name" value="TAT_signal"/>
</dbReference>
<reference evidence="4 5" key="1">
    <citation type="submission" date="2020-04" db="EMBL/GenBank/DDBJ databases">
        <authorList>
            <person name="De Canck E."/>
        </authorList>
    </citation>
    <scope>NUCLEOTIDE SEQUENCE [LARGE SCALE GENOMIC DNA]</scope>
    <source>
        <strain evidence="4 5">LMG 3441</strain>
    </source>
</reference>
<dbReference type="SUPFAM" id="SSF53850">
    <property type="entry name" value="Periplasmic binding protein-like II"/>
    <property type="match status" value="1"/>
</dbReference>
<dbReference type="Pfam" id="PF00496">
    <property type="entry name" value="SBP_bac_5"/>
    <property type="match status" value="1"/>
</dbReference>
<dbReference type="GO" id="GO:0015833">
    <property type="term" value="P:peptide transport"/>
    <property type="evidence" value="ECO:0007669"/>
    <property type="project" value="TreeGrafter"/>
</dbReference>
<dbReference type="GO" id="GO:0030288">
    <property type="term" value="C:outer membrane-bounded periplasmic space"/>
    <property type="evidence" value="ECO:0007669"/>
    <property type="project" value="UniProtKB-ARBA"/>
</dbReference>
<evidence type="ECO:0000256" key="1">
    <source>
        <dbReference type="ARBA" id="ARBA00005695"/>
    </source>
</evidence>
<comment type="similarity">
    <text evidence="1">Belongs to the bacterial solute-binding protein 5 family.</text>
</comment>
<dbReference type="Gene3D" id="3.40.190.10">
    <property type="entry name" value="Periplasmic binding protein-like II"/>
    <property type="match status" value="1"/>
</dbReference>
<dbReference type="PROSITE" id="PS51318">
    <property type="entry name" value="TAT"/>
    <property type="match status" value="1"/>
</dbReference>
<organism evidence="4 5">
    <name type="scientific">Achromobacter kerstersii</name>
    <dbReference type="NCBI Taxonomy" id="1353890"/>
    <lineage>
        <taxon>Bacteria</taxon>
        <taxon>Pseudomonadati</taxon>
        <taxon>Pseudomonadota</taxon>
        <taxon>Betaproteobacteria</taxon>
        <taxon>Burkholderiales</taxon>
        <taxon>Alcaligenaceae</taxon>
        <taxon>Achromobacter</taxon>
    </lineage>
</organism>
<dbReference type="CDD" id="cd08517">
    <property type="entry name" value="PBP2_NikA_DppA_OppA_like_13"/>
    <property type="match status" value="1"/>
</dbReference>
<dbReference type="Gene3D" id="3.90.76.10">
    <property type="entry name" value="Dipeptide-binding Protein, Domain 1"/>
    <property type="match status" value="1"/>
</dbReference>
<dbReference type="InterPro" id="IPR030678">
    <property type="entry name" value="Peptide/Ni-bd"/>
</dbReference>
<keyword evidence="5" id="KW-1185">Reference proteome</keyword>
<feature type="domain" description="Solute-binding protein family 5" evidence="3">
    <location>
        <begin position="94"/>
        <end position="447"/>
    </location>
</feature>
<dbReference type="InterPro" id="IPR039424">
    <property type="entry name" value="SBP_5"/>
</dbReference>
<dbReference type="GO" id="GO:1904680">
    <property type="term" value="F:peptide transmembrane transporter activity"/>
    <property type="evidence" value="ECO:0007669"/>
    <property type="project" value="TreeGrafter"/>
</dbReference>
<dbReference type="GO" id="GO:0043190">
    <property type="term" value="C:ATP-binding cassette (ABC) transporter complex"/>
    <property type="evidence" value="ECO:0007669"/>
    <property type="project" value="InterPro"/>
</dbReference>
<dbReference type="AlphaFoldDB" id="A0A6S6Z4Z7"/>
<gene>
    <name evidence="4" type="primary">appA_2</name>
    <name evidence="4" type="ORF">LMG3441_00510</name>
</gene>
<dbReference type="Gene3D" id="3.10.105.10">
    <property type="entry name" value="Dipeptide-binding Protein, Domain 3"/>
    <property type="match status" value="1"/>
</dbReference>
<dbReference type="RefSeq" id="WP_054426862.1">
    <property type="nucleotide sequence ID" value="NZ_CADIJQ010000001.1"/>
</dbReference>
<protein>
    <submittedName>
        <fullName evidence="4">Oligopeptide-binding protein AppA</fullName>
    </submittedName>
</protein>
<dbReference type="PANTHER" id="PTHR30290:SF38">
    <property type="entry name" value="D,D-DIPEPTIDE-BINDING PERIPLASMIC PROTEIN DDPA-RELATED"/>
    <property type="match status" value="1"/>
</dbReference>
<dbReference type="EMBL" id="CADIJQ010000001">
    <property type="protein sequence ID" value="CAB3660050.1"/>
    <property type="molecule type" value="Genomic_DNA"/>
</dbReference>